<reference evidence="2 3" key="1">
    <citation type="submission" date="2018-03" db="EMBL/GenBank/DDBJ databases">
        <title>Draft genome sequence of the first documented clinical Siccibacter turicensis isolate in Austria.</title>
        <authorList>
            <person name="Lepuschitz S."/>
            <person name="Pekard-Amenitsch S."/>
            <person name="Haunold R."/>
            <person name="Schill S."/>
            <person name="Mach R."/>
            <person name="Allerberger F."/>
            <person name="Ruppitsch W."/>
            <person name="Forsythe S.J."/>
        </authorList>
    </citation>
    <scope>NUCLEOTIDE SEQUENCE [LARGE SCALE GENOMIC DNA]</scope>
    <source>
        <strain evidence="2 3">6100069499-17</strain>
    </source>
</reference>
<keyword evidence="3" id="KW-1185">Reference proteome</keyword>
<dbReference type="OrthoDB" id="4378831at2"/>
<proteinExistence type="predicted"/>
<feature type="compositionally biased region" description="Polar residues" evidence="1">
    <location>
        <begin position="571"/>
        <end position="587"/>
    </location>
</feature>
<evidence type="ECO:0000313" key="2">
    <source>
        <dbReference type="EMBL" id="PSN05853.1"/>
    </source>
</evidence>
<evidence type="ECO:0000256" key="1">
    <source>
        <dbReference type="SAM" id="MobiDB-lite"/>
    </source>
</evidence>
<gene>
    <name evidence="2" type="ORF">C7G83_19865</name>
</gene>
<dbReference type="EMBL" id="PYEP01000015">
    <property type="protein sequence ID" value="PSN05853.1"/>
    <property type="molecule type" value="Genomic_DNA"/>
</dbReference>
<protein>
    <submittedName>
        <fullName evidence="2">Uncharacterized protein</fullName>
    </submittedName>
</protein>
<sequence>MDWDDLKYRVACEESRHEAGVNTCSLTLNFGIFFDCRERNIVFDEDRNHVTNIGRLFRAHPQNITPKPQSSSVNYGIYIPGLGSTLDDSDADRLYSIMDARVKALPDDYTDALVDEGKETAVDAIKGVFKGDWSQVLSNKLEDLLTMKSNFKATVSAIKSAAGRVVAEATPPIRDNPLVASVLMTGVDARIDYAKNNFKFMVADIVKANQLPIKLIQVSVFGADLGAALARRFIDELLDSVCKKVGDEYWYEDSKVEIIFAGFFDCTRRSIIDPGDTASLAGDVVGLVAKASPLKLIGTALGAKVIDYDKPLHPAVKKALHLVAAHERRDYRPLLPLGPLRAGWREELYPGVSEDVTGGLLPNEQRPSAELCRVPLREMYDTARRAQVPFPNFTRLYKDDRYIASYFVMLDNLAGHSARDYCKYYRDWVGSNGVTPEAFEKHIIHYCVWLGMKLYEYRTQRQSYGLFELDKKAELNEQWGWLNKIWYDAEAILKAPGVSYKLKQAAKLVRYYQPGNWIPPAVDMFFNYFMHDFSSQEMKSATLDAQSDTMISSNNFFASRSIETLSDAEKTASSQSTSEKPSTTAVT</sequence>
<dbReference type="AlphaFoldDB" id="A0A2P8VE77"/>
<feature type="region of interest" description="Disordered" evidence="1">
    <location>
        <begin position="567"/>
        <end position="587"/>
    </location>
</feature>
<accession>A0A2P8VE77</accession>
<name>A0A2P8VE77_9ENTR</name>
<dbReference type="Proteomes" id="UP000240212">
    <property type="component" value="Unassembled WGS sequence"/>
</dbReference>
<comment type="caution">
    <text evidence="2">The sequence shown here is derived from an EMBL/GenBank/DDBJ whole genome shotgun (WGS) entry which is preliminary data.</text>
</comment>
<dbReference type="RefSeq" id="WP_106878398.1">
    <property type="nucleotide sequence ID" value="NZ_PYEP01000015.1"/>
</dbReference>
<evidence type="ECO:0000313" key="3">
    <source>
        <dbReference type="Proteomes" id="UP000240212"/>
    </source>
</evidence>
<organism evidence="2 3">
    <name type="scientific">Siccibacter turicensis</name>
    <dbReference type="NCBI Taxonomy" id="357233"/>
    <lineage>
        <taxon>Bacteria</taxon>
        <taxon>Pseudomonadati</taxon>
        <taxon>Pseudomonadota</taxon>
        <taxon>Gammaproteobacteria</taxon>
        <taxon>Enterobacterales</taxon>
        <taxon>Enterobacteriaceae</taxon>
        <taxon>Siccibacter</taxon>
    </lineage>
</organism>